<organism evidence="3 4">
    <name type="scientific">Chaetoceros tenuissimus</name>
    <dbReference type="NCBI Taxonomy" id="426638"/>
    <lineage>
        <taxon>Eukaryota</taxon>
        <taxon>Sar</taxon>
        <taxon>Stramenopiles</taxon>
        <taxon>Ochrophyta</taxon>
        <taxon>Bacillariophyta</taxon>
        <taxon>Coscinodiscophyceae</taxon>
        <taxon>Chaetocerotophycidae</taxon>
        <taxon>Chaetocerotales</taxon>
        <taxon>Chaetocerotaceae</taxon>
        <taxon>Chaetoceros</taxon>
    </lineage>
</organism>
<dbReference type="Proteomes" id="UP001054902">
    <property type="component" value="Unassembled WGS sequence"/>
</dbReference>
<evidence type="ECO:0000313" key="3">
    <source>
        <dbReference type="EMBL" id="GFH56340.1"/>
    </source>
</evidence>
<evidence type="ECO:0000256" key="1">
    <source>
        <dbReference type="SAM" id="Coils"/>
    </source>
</evidence>
<dbReference type="EMBL" id="BLLK01000051">
    <property type="protein sequence ID" value="GFH56340.1"/>
    <property type="molecule type" value="Genomic_DNA"/>
</dbReference>
<gene>
    <name evidence="3" type="ORF">CTEN210_12816</name>
</gene>
<reference evidence="3 4" key="1">
    <citation type="journal article" date="2021" name="Sci. Rep.">
        <title>The genome of the diatom Chaetoceros tenuissimus carries an ancient integrated fragment of an extant virus.</title>
        <authorList>
            <person name="Hongo Y."/>
            <person name="Kimura K."/>
            <person name="Takaki Y."/>
            <person name="Yoshida Y."/>
            <person name="Baba S."/>
            <person name="Kobayashi G."/>
            <person name="Nagasaki K."/>
            <person name="Hano T."/>
            <person name="Tomaru Y."/>
        </authorList>
    </citation>
    <scope>NUCLEOTIDE SEQUENCE [LARGE SCALE GENOMIC DNA]</scope>
    <source>
        <strain evidence="3 4">NIES-3715</strain>
    </source>
</reference>
<feature type="coiled-coil region" evidence="1">
    <location>
        <begin position="121"/>
        <end position="158"/>
    </location>
</feature>
<feature type="region of interest" description="Disordered" evidence="2">
    <location>
        <begin position="168"/>
        <end position="190"/>
    </location>
</feature>
<feature type="coiled-coil region" evidence="1">
    <location>
        <begin position="224"/>
        <end position="258"/>
    </location>
</feature>
<sequence>MFFFNYGFDDFGPPNRRNWADKSQAAIGREQAAIRTFQETFLPQARQATSFPFTIEGLIAPENHLTDACWRTFKQTVVAHGCTAKRREITPMEKQALRSQARKGKMYAINVSIACHPDQAVHKLKEKQAKADLKKKEKEEAKKVKEQQEKDMKALVEQEYNMLEEHVFSGQKRSVPAEESEVTGKETNEAPPVAAKKLKLEAPIARLIQRCDTVYSTKKSDLYSKIAKEKATEKAKLLKELEDKFQEKTKEEVAKLNEECDYMKQVVKDVSEGKDIPEKVDSSAILDTKIAASAVASSTAASSTAIAQ</sequence>
<keyword evidence="4" id="KW-1185">Reference proteome</keyword>
<protein>
    <submittedName>
        <fullName evidence="3">Uncharacterized protein</fullName>
    </submittedName>
</protein>
<dbReference type="AlphaFoldDB" id="A0AAD3D443"/>
<comment type="caution">
    <text evidence="3">The sequence shown here is derived from an EMBL/GenBank/DDBJ whole genome shotgun (WGS) entry which is preliminary data.</text>
</comment>
<evidence type="ECO:0000256" key="2">
    <source>
        <dbReference type="SAM" id="MobiDB-lite"/>
    </source>
</evidence>
<keyword evidence="1" id="KW-0175">Coiled coil</keyword>
<proteinExistence type="predicted"/>
<evidence type="ECO:0000313" key="4">
    <source>
        <dbReference type="Proteomes" id="UP001054902"/>
    </source>
</evidence>
<accession>A0AAD3D443</accession>
<name>A0AAD3D443_9STRA</name>